<feature type="transmembrane region" description="Helical" evidence="2">
    <location>
        <begin position="260"/>
        <end position="279"/>
    </location>
</feature>
<sequence length="411" mass="43336">MTDGSNAPDSGTPEQRPPGWQPPSEPTRTWTPPGYAPPPPGYAPPAPQGSPQVPPPPPPYGQQPYPQAPYQQAQAPYGQAPYGQQPYQPLYQARPVYKPGTVPLRPLGLGDMFSGAVETIRRNPKATIGIASVVLTGFMLIPILATLAWGAIQGFSSHITDSSSSGDLRPEDVGLLIATLGGTVLSWFATVVMTGMIAHVVEHAARGQKLSAGDAWKLTKGRVWRLLGLSVMSAIGLVVTIALVVVLIVLAALVSTAAGVLVGIVTGIAGVCLIPYFYIRLFQLAAPTIVLERLNVFASMARSWRLSSGQFWRLFGITLLTSIVAGVAGSFVTFPFQIVAGIGPAIWPDTLLGVLVGILANNVAVVISGALTTPFSAGVAALQYLDQRIRKEGYDIQLIAQISVPAAVPQR</sequence>
<accession>A0A3N0DZM2</accession>
<keyword evidence="2" id="KW-0812">Transmembrane</keyword>
<proteinExistence type="predicted"/>
<dbReference type="Pfam" id="PF25231">
    <property type="entry name" value="DUF7847"/>
    <property type="match status" value="1"/>
</dbReference>
<feature type="compositionally biased region" description="Low complexity" evidence="1">
    <location>
        <begin position="62"/>
        <end position="85"/>
    </location>
</feature>
<organism evidence="4 5">
    <name type="scientific">Nocardioides marmorisolisilvae</name>
    <dbReference type="NCBI Taxonomy" id="1542737"/>
    <lineage>
        <taxon>Bacteria</taxon>
        <taxon>Bacillati</taxon>
        <taxon>Actinomycetota</taxon>
        <taxon>Actinomycetes</taxon>
        <taxon>Propionibacteriales</taxon>
        <taxon>Nocardioidaceae</taxon>
        <taxon>Nocardioides</taxon>
    </lineage>
</organism>
<dbReference type="EMBL" id="RJSG01000001">
    <property type="protein sequence ID" value="RNL81030.1"/>
    <property type="molecule type" value="Genomic_DNA"/>
</dbReference>
<name>A0A3N0DZM2_9ACTN</name>
<feature type="compositionally biased region" description="Pro residues" evidence="1">
    <location>
        <begin position="15"/>
        <end position="25"/>
    </location>
</feature>
<feature type="transmembrane region" description="Helical" evidence="2">
    <location>
        <begin position="175"/>
        <end position="201"/>
    </location>
</feature>
<feature type="transmembrane region" description="Helical" evidence="2">
    <location>
        <begin position="354"/>
        <end position="382"/>
    </location>
</feature>
<feature type="transmembrane region" description="Helical" evidence="2">
    <location>
        <begin position="128"/>
        <end position="155"/>
    </location>
</feature>
<feature type="transmembrane region" description="Helical" evidence="2">
    <location>
        <begin position="311"/>
        <end position="334"/>
    </location>
</feature>
<dbReference type="InterPro" id="IPR057169">
    <property type="entry name" value="DUF7847"/>
</dbReference>
<dbReference type="AlphaFoldDB" id="A0A3N0DZM2"/>
<evidence type="ECO:0000313" key="5">
    <source>
        <dbReference type="Proteomes" id="UP000277094"/>
    </source>
</evidence>
<comment type="caution">
    <text evidence="4">The sequence shown here is derived from an EMBL/GenBank/DDBJ whole genome shotgun (WGS) entry which is preliminary data.</text>
</comment>
<evidence type="ECO:0000313" key="4">
    <source>
        <dbReference type="EMBL" id="RNL81030.1"/>
    </source>
</evidence>
<feature type="domain" description="DUF7847" evidence="3">
    <location>
        <begin position="110"/>
        <end position="378"/>
    </location>
</feature>
<protein>
    <recommendedName>
        <fullName evidence="3">DUF7847 domain-containing protein</fullName>
    </recommendedName>
</protein>
<feature type="transmembrane region" description="Helical" evidence="2">
    <location>
        <begin position="226"/>
        <end position="254"/>
    </location>
</feature>
<keyword evidence="2" id="KW-0472">Membrane</keyword>
<gene>
    <name evidence="4" type="ORF">EFL95_01200</name>
</gene>
<dbReference type="Proteomes" id="UP000277094">
    <property type="component" value="Unassembled WGS sequence"/>
</dbReference>
<evidence type="ECO:0000259" key="3">
    <source>
        <dbReference type="Pfam" id="PF25231"/>
    </source>
</evidence>
<feature type="region of interest" description="Disordered" evidence="1">
    <location>
        <begin position="1"/>
        <end position="85"/>
    </location>
</feature>
<evidence type="ECO:0000256" key="2">
    <source>
        <dbReference type="SAM" id="Phobius"/>
    </source>
</evidence>
<keyword evidence="5" id="KW-1185">Reference proteome</keyword>
<feature type="compositionally biased region" description="Polar residues" evidence="1">
    <location>
        <begin position="1"/>
        <end position="13"/>
    </location>
</feature>
<evidence type="ECO:0000256" key="1">
    <source>
        <dbReference type="SAM" id="MobiDB-lite"/>
    </source>
</evidence>
<keyword evidence="2" id="KW-1133">Transmembrane helix</keyword>
<dbReference type="RefSeq" id="WP_123232235.1">
    <property type="nucleotide sequence ID" value="NZ_RJSG01000001.1"/>
</dbReference>
<reference evidence="4 5" key="1">
    <citation type="submission" date="2018-11" db="EMBL/GenBank/DDBJ databases">
        <authorList>
            <person name="Li F."/>
        </authorList>
    </citation>
    <scope>NUCLEOTIDE SEQUENCE [LARGE SCALE GENOMIC DNA]</scope>
    <source>
        <strain evidence="4 5">KIS18-7</strain>
    </source>
</reference>
<feature type="compositionally biased region" description="Pro residues" evidence="1">
    <location>
        <begin position="34"/>
        <end position="61"/>
    </location>
</feature>
<dbReference type="OrthoDB" id="121140at2"/>